<comment type="caution">
    <text evidence="10">The sequence shown here is derived from an EMBL/GenBank/DDBJ whole genome shotgun (WGS) entry which is preliminary data.</text>
</comment>
<dbReference type="InterPro" id="IPR016633">
    <property type="entry name" value="EarP"/>
</dbReference>
<dbReference type="EMBL" id="BPMT01000006">
    <property type="protein sequence ID" value="GIZ92888.1"/>
    <property type="molecule type" value="Genomic_DNA"/>
</dbReference>
<dbReference type="GO" id="GO:0003746">
    <property type="term" value="F:translation elongation factor activity"/>
    <property type="evidence" value="ECO:0007669"/>
    <property type="project" value="UniProtKB-KW"/>
</dbReference>
<dbReference type="Proteomes" id="UP000887228">
    <property type="component" value="Unassembled WGS sequence"/>
</dbReference>
<evidence type="ECO:0000313" key="12">
    <source>
        <dbReference type="Proteomes" id="UP001158730"/>
    </source>
</evidence>
<dbReference type="PIRSF" id="PIRSF015557">
    <property type="entry name" value="UCP015557"/>
    <property type="match status" value="1"/>
</dbReference>
<dbReference type="AlphaFoldDB" id="A0AA42N0I2"/>
<organism evidence="10 12">
    <name type="scientific">Aquipseudomonas alcaligenes</name>
    <name type="common">Pseudomonas alcaligenes</name>
    <dbReference type="NCBI Taxonomy" id="43263"/>
    <lineage>
        <taxon>Bacteria</taxon>
        <taxon>Pseudomonadati</taxon>
        <taxon>Pseudomonadota</taxon>
        <taxon>Gammaproteobacteria</taxon>
        <taxon>Pseudomonadales</taxon>
        <taxon>Pseudomonadaceae</taxon>
        <taxon>Aquipseudomonas</taxon>
    </lineage>
</organism>
<reference evidence="10" key="2">
    <citation type="submission" date="2022-09" db="EMBL/GenBank/DDBJ databases">
        <title>Intensive care unit water sources are persistently colonized with multi-drug resistant bacteria and are the site of extensive horizontal gene transfer of antibiotic resistance genes.</title>
        <authorList>
            <person name="Diorio-Toth L."/>
        </authorList>
    </citation>
    <scope>NUCLEOTIDE SEQUENCE</scope>
    <source>
        <strain evidence="10">GD03990</strain>
    </source>
</reference>
<evidence type="ECO:0000256" key="1">
    <source>
        <dbReference type="ARBA" id="ARBA00022676"/>
    </source>
</evidence>
<proteinExistence type="inferred from homology"/>
<evidence type="ECO:0000256" key="2">
    <source>
        <dbReference type="ARBA" id="ARBA00022679"/>
    </source>
</evidence>
<dbReference type="EMBL" id="BPMS01000012">
    <property type="protein sequence ID" value="GIZ89503.1"/>
    <property type="molecule type" value="Genomic_DNA"/>
</dbReference>
<evidence type="ECO:0000313" key="8">
    <source>
        <dbReference type="EMBL" id="GIZ89503.1"/>
    </source>
</evidence>
<evidence type="ECO:0000256" key="6">
    <source>
        <dbReference type="ARBA" id="ARBA00030025"/>
    </source>
</evidence>
<dbReference type="Proteomes" id="UP000887212">
    <property type="component" value="Unassembled WGS sequence"/>
</dbReference>
<evidence type="ECO:0000313" key="11">
    <source>
        <dbReference type="Proteomes" id="UP000887228"/>
    </source>
</evidence>
<evidence type="ECO:0000256" key="4">
    <source>
        <dbReference type="ARBA" id="ARBA00024346"/>
    </source>
</evidence>
<dbReference type="GO" id="GO:0106361">
    <property type="term" value="F:protein-arginine rhamnosyltransferase activity"/>
    <property type="evidence" value="ECO:0007669"/>
    <property type="project" value="InterPro"/>
</dbReference>
<keyword evidence="10" id="KW-0648">Protein biosynthesis</keyword>
<reference evidence="8 11" key="1">
    <citation type="submission" date="2021-07" db="EMBL/GenBank/DDBJ databases">
        <title>Whole genome sequencing of carbapenem-resistant Pseudomonas spp. isolated in Japan.</title>
        <authorList>
            <person name="Suzuki M."/>
            <person name="Maehana S."/>
            <person name="Kitasato H."/>
        </authorList>
    </citation>
    <scope>NUCLEOTIDE SEQUENCE [LARGE SCALE GENOMIC DNA]</scope>
    <source>
        <strain evidence="8">KAM435</strain>
        <strain evidence="9 11">KAM436</strain>
    </source>
</reference>
<comment type="similarity">
    <text evidence="4">Belongs to the glycosyltransferase 104 family.</text>
</comment>
<dbReference type="NCBIfam" id="TIGR03837">
    <property type="entry name" value="efp_Arg_rhamno"/>
    <property type="match status" value="1"/>
</dbReference>
<evidence type="ECO:0000256" key="5">
    <source>
        <dbReference type="ARBA" id="ARBA00024416"/>
    </source>
</evidence>
<comment type="function">
    <text evidence="3">Protein-arginine rhamnosyltransferase that catalyzes the transfer of a single rhamnose to elongation factor P (EF-P) on 'Lys-32', a modification required for EF-P-dependent rescue of polyproline stalled ribosomes.</text>
</comment>
<dbReference type="Proteomes" id="UP001158730">
    <property type="component" value="Unassembled WGS sequence"/>
</dbReference>
<comment type="catalytic activity">
    <reaction evidence="7">
        <text>dTDP-beta-L-rhamnose + L-arginyl-[protein] = N(omega)-(alpha-L-rhamnosyl)-L-arginyl-[protein] + dTDP + H(+)</text>
        <dbReference type="Rhea" id="RHEA:66692"/>
        <dbReference type="Rhea" id="RHEA-COMP:10532"/>
        <dbReference type="Rhea" id="RHEA-COMP:17096"/>
        <dbReference type="ChEBI" id="CHEBI:15378"/>
        <dbReference type="ChEBI" id="CHEBI:29965"/>
        <dbReference type="ChEBI" id="CHEBI:57510"/>
        <dbReference type="ChEBI" id="CHEBI:58369"/>
        <dbReference type="ChEBI" id="CHEBI:167445"/>
    </reaction>
    <physiologicalReaction direction="left-to-right" evidence="7">
        <dbReference type="Rhea" id="RHEA:66693"/>
    </physiologicalReaction>
</comment>
<dbReference type="EMBL" id="JAOBYN010000008">
    <property type="protein sequence ID" value="MDH1055211.1"/>
    <property type="molecule type" value="Genomic_DNA"/>
</dbReference>
<evidence type="ECO:0000256" key="7">
    <source>
        <dbReference type="ARBA" id="ARBA00048472"/>
    </source>
</evidence>
<evidence type="ECO:0000256" key="3">
    <source>
        <dbReference type="ARBA" id="ARBA00024303"/>
    </source>
</evidence>
<protein>
    <recommendedName>
        <fullName evidence="5">Protein-arginine rhamnosyltransferase</fullName>
    </recommendedName>
    <alternativeName>
        <fullName evidence="6">EF-P arginine rhamnosyltransferase</fullName>
    </alternativeName>
</protein>
<accession>A0AA42N0I2</accession>
<dbReference type="Pfam" id="PF10093">
    <property type="entry name" value="EarP"/>
    <property type="match status" value="1"/>
</dbReference>
<dbReference type="RefSeq" id="WP_203792029.1">
    <property type="nucleotide sequence ID" value="NZ_AP024354.1"/>
</dbReference>
<keyword evidence="1" id="KW-0328">Glycosyltransferase</keyword>
<sequence>MAVRWDIFCCVVDNYGDIGVTWRLARQLALEYGLEVRLWVDEPGAFRRLCPQADVGAGPWRIDGVEVRQWPADFPAVDVADVVIEAFACSLPERYVAAMAERTSPALWLNLEYLSAEDWVAGCHGLPSPQPGGLRKFFFFPGFTEGTGGLLREADVLLRRRAFQTDAEARRAFLAGLGIVPWAGARMISLFAYENAALAGWLDALAAAAEPTQLLVPRGRIEADLCCWLGVDALEDAGHWRRANLQVHLLPFLSQADYDRLLWCCDFNAVRGEDSFVRAQWAGRPLLWHIYQQEEGAHWEKLSAFLDSYCVALTDQAASALRALWSAWNGKGDMAQAWQGLAEHGEPLAAHAEHWCQEQASRPDLAAALVQFHRNWLSCAA</sequence>
<name>A0AA42N0I2_AQUAC</name>
<keyword evidence="10" id="KW-0251">Elongation factor</keyword>
<gene>
    <name evidence="10" type="primary">earP</name>
    <name evidence="8" type="ORF">KAM435_28300</name>
    <name evidence="9" type="ORF">KAM436_18560</name>
    <name evidence="10" type="ORF">N5C05_10600</name>
</gene>
<evidence type="ECO:0000313" key="9">
    <source>
        <dbReference type="EMBL" id="GIZ92888.1"/>
    </source>
</evidence>
<evidence type="ECO:0000313" key="10">
    <source>
        <dbReference type="EMBL" id="MDH1055211.1"/>
    </source>
</evidence>
<keyword evidence="2" id="KW-0808">Transferase</keyword>